<sequence>MPLLLSPADRVVALVAHPDDAEILFFGTLRRWRDAGAAVTVVIATHGVHGISVTDRDAGIRLDAEHRPAESAAAYAGTEIDVECLGLEDGALQPDRHLVSTIEEVMTRLACTVLLTHAVHTGNDHQDHHAVAKAAVNAAARIPGCTTILHGQPIAAHHSVDGVVLVDITNHIDGKLKALQRHQSQSGRYYLGQPFTRHRSAAPGWAKLPHQAADGRCFEALTPSLMLLANPPERP</sequence>
<name>A0ABQ4C5F0_9ACTN</name>
<evidence type="ECO:0008006" key="4">
    <source>
        <dbReference type="Google" id="ProtNLM"/>
    </source>
</evidence>
<dbReference type="Proteomes" id="UP000624325">
    <property type="component" value="Unassembled WGS sequence"/>
</dbReference>
<evidence type="ECO:0000256" key="1">
    <source>
        <dbReference type="ARBA" id="ARBA00022833"/>
    </source>
</evidence>
<dbReference type="PANTHER" id="PTHR12993">
    <property type="entry name" value="N-ACETYLGLUCOSAMINYL-PHOSPHATIDYLINOSITOL DE-N-ACETYLASE-RELATED"/>
    <property type="match status" value="1"/>
</dbReference>
<keyword evidence="3" id="KW-1185">Reference proteome</keyword>
<keyword evidence="1" id="KW-0862">Zinc</keyword>
<proteinExistence type="predicted"/>
<dbReference type="Gene3D" id="3.40.50.10320">
    <property type="entry name" value="LmbE-like"/>
    <property type="match status" value="1"/>
</dbReference>
<comment type="caution">
    <text evidence="2">The sequence shown here is derived from an EMBL/GenBank/DDBJ whole genome shotgun (WGS) entry which is preliminary data.</text>
</comment>
<dbReference type="SUPFAM" id="SSF102588">
    <property type="entry name" value="LmbE-like"/>
    <property type="match status" value="1"/>
</dbReference>
<dbReference type="InterPro" id="IPR003737">
    <property type="entry name" value="GlcNAc_PI_deacetylase-related"/>
</dbReference>
<dbReference type="InterPro" id="IPR024078">
    <property type="entry name" value="LmbE-like_dom_sf"/>
</dbReference>
<organism evidence="2 3">
    <name type="scientific">Asanoa iriomotensis</name>
    <dbReference type="NCBI Taxonomy" id="234613"/>
    <lineage>
        <taxon>Bacteria</taxon>
        <taxon>Bacillati</taxon>
        <taxon>Actinomycetota</taxon>
        <taxon>Actinomycetes</taxon>
        <taxon>Micromonosporales</taxon>
        <taxon>Micromonosporaceae</taxon>
        <taxon>Asanoa</taxon>
    </lineage>
</organism>
<reference evidence="2 3" key="1">
    <citation type="submission" date="2021-01" db="EMBL/GenBank/DDBJ databases">
        <title>Whole genome shotgun sequence of Asanoa iriomotensis NBRC 100142.</title>
        <authorList>
            <person name="Komaki H."/>
            <person name="Tamura T."/>
        </authorList>
    </citation>
    <scope>NUCLEOTIDE SEQUENCE [LARGE SCALE GENOMIC DNA]</scope>
    <source>
        <strain evidence="2 3">NBRC 100142</strain>
    </source>
</reference>
<dbReference type="PANTHER" id="PTHR12993:SF30">
    <property type="entry name" value="N-ACETYL-ALPHA-D-GLUCOSAMINYL L-MALATE DEACETYLASE 1"/>
    <property type="match status" value="1"/>
</dbReference>
<accession>A0ABQ4C5F0</accession>
<evidence type="ECO:0000313" key="3">
    <source>
        <dbReference type="Proteomes" id="UP000624325"/>
    </source>
</evidence>
<dbReference type="EMBL" id="BONC01000028">
    <property type="protein sequence ID" value="GIF58009.1"/>
    <property type="molecule type" value="Genomic_DNA"/>
</dbReference>
<gene>
    <name evidence="2" type="ORF">Air01nite_41040</name>
</gene>
<protein>
    <recommendedName>
        <fullName evidence="4">LmbE family N-acetylglucosaminyl deacetylase</fullName>
    </recommendedName>
</protein>
<evidence type="ECO:0000313" key="2">
    <source>
        <dbReference type="EMBL" id="GIF58009.1"/>
    </source>
</evidence>
<dbReference type="Pfam" id="PF02585">
    <property type="entry name" value="PIG-L"/>
    <property type="match status" value="1"/>
</dbReference>